<evidence type="ECO:0000313" key="4">
    <source>
        <dbReference type="Proteomes" id="UP000307201"/>
    </source>
</evidence>
<gene>
    <name evidence="3" type="ORF">FEZ48_11220</name>
</gene>
<keyword evidence="1" id="KW-0175">Coiled coil</keyword>
<dbReference type="Proteomes" id="UP000307201">
    <property type="component" value="Unassembled WGS sequence"/>
</dbReference>
<proteinExistence type="predicted"/>
<evidence type="ECO:0000256" key="1">
    <source>
        <dbReference type="SAM" id="Coils"/>
    </source>
</evidence>
<evidence type="ECO:0000313" key="3">
    <source>
        <dbReference type="EMBL" id="TLQ06055.1"/>
    </source>
</evidence>
<dbReference type="EMBL" id="VBTE01000041">
    <property type="protein sequence ID" value="TLQ06055.1"/>
    <property type="molecule type" value="Genomic_DNA"/>
</dbReference>
<sequence>MPKKLPKQMKHAKYWKDRNDEIIRWLDEHDLDVFKELQNIYSEASTNVQKKIYEFYGKYATDNNISFEEARIRLRREDLSDYQKNAKKYFEEVENMSDDEAQRLLDRLNEQYQASKATRLDALRLDIMDEIGRMNTLGLQSIFSDYLSMVAEYAYLQSVDPSFSTSTLNRPALQELISRPWNGYNYSEDLWGNTDNLADKLFNTLKKGFVSGSSVQDMAREIRKDFNVSRSSAETLVRTDGSHVVNNATLKRYQDTFGLKRIKIHVHVDSRTTKICMGYYEADESYLIGEEPKLPAHYNCRSTYVPDESELTEEHWL</sequence>
<organism evidence="3 4">
    <name type="scientific">Marinilactibacillus psychrotolerans</name>
    <dbReference type="NCBI Taxonomy" id="191770"/>
    <lineage>
        <taxon>Bacteria</taxon>
        <taxon>Bacillati</taxon>
        <taxon>Bacillota</taxon>
        <taxon>Bacilli</taxon>
        <taxon>Lactobacillales</taxon>
        <taxon>Carnobacteriaceae</taxon>
        <taxon>Marinilactibacillus</taxon>
    </lineage>
</organism>
<evidence type="ECO:0000259" key="2">
    <source>
        <dbReference type="Pfam" id="PF04233"/>
    </source>
</evidence>
<reference evidence="3 4" key="1">
    <citation type="submission" date="2019-05" db="EMBL/GenBank/DDBJ databases">
        <title>The metagenome of a microbial culture collection derived from dairy environment covers the genomic content of the human microbiome.</title>
        <authorList>
            <person name="Roder T."/>
            <person name="Wuthrich D."/>
            <person name="Sattari Z."/>
            <person name="Von Ah U."/>
            <person name="Bar C."/>
            <person name="Ronchi F."/>
            <person name="Macpherson A.J."/>
            <person name="Ganal-Vonarburg S.C."/>
            <person name="Bruggmann R."/>
            <person name="Vergeres G."/>
        </authorList>
    </citation>
    <scope>NUCLEOTIDE SEQUENCE [LARGE SCALE GENOMIC DNA]</scope>
    <source>
        <strain evidence="3 4">FAM 24235</strain>
    </source>
</reference>
<dbReference type="InterPro" id="IPR006528">
    <property type="entry name" value="Phage_head_morphogenesis_dom"/>
</dbReference>
<dbReference type="Pfam" id="PF04233">
    <property type="entry name" value="Phage_Mu_F"/>
    <property type="match status" value="1"/>
</dbReference>
<comment type="caution">
    <text evidence="3">The sequence shown here is derived from an EMBL/GenBank/DDBJ whole genome shotgun (WGS) entry which is preliminary data.</text>
</comment>
<dbReference type="RefSeq" id="WP_138472745.1">
    <property type="nucleotide sequence ID" value="NZ_VBTE01000041.1"/>
</dbReference>
<protein>
    <submittedName>
        <fullName evidence="3">Phage head morphogenesis protein</fullName>
    </submittedName>
</protein>
<dbReference type="NCBIfam" id="TIGR01641">
    <property type="entry name" value="phageSPP1_gp7"/>
    <property type="match status" value="1"/>
</dbReference>
<name>A0A5R9C051_9LACT</name>
<dbReference type="AlphaFoldDB" id="A0A5R9C051"/>
<feature type="coiled-coil region" evidence="1">
    <location>
        <begin position="79"/>
        <end position="118"/>
    </location>
</feature>
<accession>A0A5R9C051</accession>
<dbReference type="OrthoDB" id="9765386at2"/>
<feature type="domain" description="Phage head morphogenesis" evidence="2">
    <location>
        <begin position="202"/>
        <end position="303"/>
    </location>
</feature>